<dbReference type="AlphaFoldDB" id="A0A812MR57"/>
<organism evidence="1 2">
    <name type="scientific">Symbiodinium natans</name>
    <dbReference type="NCBI Taxonomy" id="878477"/>
    <lineage>
        <taxon>Eukaryota</taxon>
        <taxon>Sar</taxon>
        <taxon>Alveolata</taxon>
        <taxon>Dinophyceae</taxon>
        <taxon>Suessiales</taxon>
        <taxon>Symbiodiniaceae</taxon>
        <taxon>Symbiodinium</taxon>
    </lineage>
</organism>
<accession>A0A812MR57</accession>
<gene>
    <name evidence="1" type="ORF">SNAT2548_LOCUS13971</name>
</gene>
<dbReference type="EMBL" id="CAJNDS010001557">
    <property type="protein sequence ID" value="CAE7264949.1"/>
    <property type="molecule type" value="Genomic_DNA"/>
</dbReference>
<dbReference type="OrthoDB" id="441902at2759"/>
<name>A0A812MR57_9DINO</name>
<reference evidence="1" key="1">
    <citation type="submission" date="2021-02" db="EMBL/GenBank/DDBJ databases">
        <authorList>
            <person name="Dougan E. K."/>
            <person name="Rhodes N."/>
            <person name="Thang M."/>
            <person name="Chan C."/>
        </authorList>
    </citation>
    <scope>NUCLEOTIDE SEQUENCE</scope>
</reference>
<evidence type="ECO:0000313" key="2">
    <source>
        <dbReference type="Proteomes" id="UP000604046"/>
    </source>
</evidence>
<keyword evidence="2" id="KW-1185">Reference proteome</keyword>
<sequence>MEEIRYDGACSVCGRKLSKKETVIASVLDVCGWLQVKHDIMRCRNFECSLNCAAVAYNFVCSGSEYVFSWGQEECMQYFFLTYAFGVSIRWLRQFSRRLIFQWSSFAGEAKVHFLEAVGLGKSDIVPDKAKLKLLRAWMLWRLVTWQVIRWRQHAARKEGEVQVRVNLRKPLPTLLAEAWEWYPAHMLKRRVDLARSKQLDLSAVVMDGNAKLSGRICGRPAAEIIDNRSLDMFTVTCCSAEPQFKKRRCMKHDTSHAPADPLPEQSEVITAHRRVRRAGQGELYDVFLKVKDAPNLAGRWVNASLVTATQLHEYWRKLEASGFVPEKSAAEDLAASSCKTHKEAVGEINVLIHDDSCHLRRFSERNGDRTELTNRLRHPRIRYILDRMHATGHSDPWCIRECHPDAPQNAQLVQDLNTSAAEVLNSLMSRHRHAVRCIRSRYVRDFFLQEVADSRNTVAGPEPAGRARVGERPAEAARMLSPRQNGGFAWRLPGVLEKAWDYIDSHFDERGLFGEAGGDMVARLSAQVCAHPFPYGMALQTALLGCVNGALVRCFPGDPSPLSLVCLVVNPPQTRKSGITNCINKVGKAVDRVIARWAEGKEPRPKSAVLTTFTEAGFFQRCCAEGDRLYYSVLLSLDESYRFLKMLGLGTGKGHGKEHAAAPSDGASQWNALLQTGHSSMTCKTGVSYESRSATCNVVGVGNIHSGPFLGLVKLG</sequence>
<protein>
    <submittedName>
        <fullName evidence="1">Uncharacterized protein</fullName>
    </submittedName>
</protein>
<evidence type="ECO:0000313" key="1">
    <source>
        <dbReference type="EMBL" id="CAE7264949.1"/>
    </source>
</evidence>
<dbReference type="Proteomes" id="UP000604046">
    <property type="component" value="Unassembled WGS sequence"/>
</dbReference>
<comment type="caution">
    <text evidence="1">The sequence shown here is derived from an EMBL/GenBank/DDBJ whole genome shotgun (WGS) entry which is preliminary data.</text>
</comment>
<proteinExistence type="predicted"/>